<dbReference type="PROSITE" id="PS51257">
    <property type="entry name" value="PROKAR_LIPOPROTEIN"/>
    <property type="match status" value="1"/>
</dbReference>
<dbReference type="RefSeq" id="WP_382233657.1">
    <property type="nucleotide sequence ID" value="NZ_JBHTCC010000001.1"/>
</dbReference>
<dbReference type="Pfam" id="PF03886">
    <property type="entry name" value="ABC_trans_aux"/>
    <property type="match status" value="1"/>
</dbReference>
<evidence type="ECO:0000259" key="2">
    <source>
        <dbReference type="Pfam" id="PF03886"/>
    </source>
</evidence>
<accession>A0ABW2J5X6</accession>
<protein>
    <submittedName>
        <fullName evidence="3">ABC-type transport auxiliary lipoprotein family protein</fullName>
    </submittedName>
</protein>
<dbReference type="EMBL" id="JBHTCC010000001">
    <property type="protein sequence ID" value="MFC7298486.1"/>
    <property type="molecule type" value="Genomic_DNA"/>
</dbReference>
<dbReference type="SUPFAM" id="SSF159594">
    <property type="entry name" value="XCC0632-like"/>
    <property type="match status" value="1"/>
</dbReference>
<comment type="caution">
    <text evidence="3">The sequence shown here is derived from an EMBL/GenBank/DDBJ whole genome shotgun (WGS) entry which is preliminary data.</text>
</comment>
<dbReference type="InterPro" id="IPR005586">
    <property type="entry name" value="ABC_trans_aux"/>
</dbReference>
<keyword evidence="1" id="KW-0732">Signal</keyword>
<proteinExistence type="predicted"/>
<feature type="chain" id="PRO_5047029643" evidence="1">
    <location>
        <begin position="29"/>
        <end position="208"/>
    </location>
</feature>
<feature type="domain" description="ABC-type transport auxiliary lipoprotein component" evidence="2">
    <location>
        <begin position="38"/>
        <end position="198"/>
    </location>
</feature>
<sequence length="208" mass="22015">MKNLSRRFLTAHTAALILSSSLLLTACATDPQSTALFDLGPLRAQTTLNAGAPLPAISVADIKAPSWLDSQAMFYRLNYANDLQPRPYSASKWTMAPAQLFLLRLKSRLSQAGGVVVPASDGAVNLPILRIEADDFSQGFDSAGQSSGNIAMRASVFDGRILRAQKMFVKQVPATSADAQGGAVALAAASDAIINEMAVWLATLPPKK</sequence>
<reference evidence="4" key="1">
    <citation type="journal article" date="2019" name="Int. J. Syst. Evol. Microbiol.">
        <title>The Global Catalogue of Microorganisms (GCM) 10K type strain sequencing project: providing services to taxonomists for standard genome sequencing and annotation.</title>
        <authorList>
            <consortium name="The Broad Institute Genomics Platform"/>
            <consortium name="The Broad Institute Genome Sequencing Center for Infectious Disease"/>
            <person name="Wu L."/>
            <person name="Ma J."/>
        </authorList>
    </citation>
    <scope>NUCLEOTIDE SEQUENCE [LARGE SCALE GENOMIC DNA]</scope>
    <source>
        <strain evidence="4">CCUG 36956</strain>
    </source>
</reference>
<name>A0ABW2J5X6_9BURK</name>
<dbReference type="Proteomes" id="UP001596379">
    <property type="component" value="Unassembled WGS sequence"/>
</dbReference>
<keyword evidence="3" id="KW-0449">Lipoprotein</keyword>
<keyword evidence="4" id="KW-1185">Reference proteome</keyword>
<dbReference type="Gene3D" id="3.40.50.10610">
    <property type="entry name" value="ABC-type transport auxiliary lipoprotein component"/>
    <property type="match status" value="1"/>
</dbReference>
<gene>
    <name evidence="3" type="ORF">ACFQO0_08565</name>
</gene>
<evidence type="ECO:0000313" key="3">
    <source>
        <dbReference type="EMBL" id="MFC7298486.1"/>
    </source>
</evidence>
<organism evidence="3 4">
    <name type="scientific">Herminiimonas aquatilis</name>
    <dbReference type="NCBI Taxonomy" id="345342"/>
    <lineage>
        <taxon>Bacteria</taxon>
        <taxon>Pseudomonadati</taxon>
        <taxon>Pseudomonadota</taxon>
        <taxon>Betaproteobacteria</taxon>
        <taxon>Burkholderiales</taxon>
        <taxon>Oxalobacteraceae</taxon>
        <taxon>Herminiimonas</taxon>
    </lineage>
</organism>
<feature type="signal peptide" evidence="1">
    <location>
        <begin position="1"/>
        <end position="28"/>
    </location>
</feature>
<evidence type="ECO:0000313" key="4">
    <source>
        <dbReference type="Proteomes" id="UP001596379"/>
    </source>
</evidence>
<evidence type="ECO:0000256" key="1">
    <source>
        <dbReference type="SAM" id="SignalP"/>
    </source>
</evidence>